<dbReference type="SUPFAM" id="SSF55781">
    <property type="entry name" value="GAF domain-like"/>
    <property type="match status" value="1"/>
</dbReference>
<dbReference type="InterPro" id="IPR029016">
    <property type="entry name" value="GAF-like_dom_sf"/>
</dbReference>
<dbReference type="PROSITE" id="PS51078">
    <property type="entry name" value="ICLR_ED"/>
    <property type="match status" value="1"/>
</dbReference>
<name>A0A6J7FI67_9ZZZZ</name>
<dbReference type="GO" id="GO:0045892">
    <property type="term" value="P:negative regulation of DNA-templated transcription"/>
    <property type="evidence" value="ECO:0007669"/>
    <property type="project" value="TreeGrafter"/>
</dbReference>
<dbReference type="PANTHER" id="PTHR30136">
    <property type="entry name" value="HELIX-TURN-HELIX TRANSCRIPTIONAL REGULATOR, ICLR FAMILY"/>
    <property type="match status" value="1"/>
</dbReference>
<dbReference type="InterPro" id="IPR050707">
    <property type="entry name" value="HTH_MetabolicPath_Reg"/>
</dbReference>
<proteinExistence type="predicted"/>
<protein>
    <submittedName>
        <fullName evidence="2">Unannotated protein</fullName>
    </submittedName>
</protein>
<feature type="domain" description="IclR-ED" evidence="1">
    <location>
        <begin position="1"/>
        <end position="154"/>
    </location>
</feature>
<dbReference type="AlphaFoldDB" id="A0A6J7FI67"/>
<dbReference type="Gene3D" id="3.30.450.40">
    <property type="match status" value="1"/>
</dbReference>
<dbReference type="GO" id="GO:0003677">
    <property type="term" value="F:DNA binding"/>
    <property type="evidence" value="ECO:0007669"/>
    <property type="project" value="TreeGrafter"/>
</dbReference>
<accession>A0A6J7FI67</accession>
<evidence type="ECO:0000259" key="1">
    <source>
        <dbReference type="PROSITE" id="PS51078"/>
    </source>
</evidence>
<sequence length="160" mass="17011">MQAGIREHTQLGVLEQDAVLFIERLSARQAGSNITKIAGRLPLNASSSGLVLLAYSPPAYQDRILSSPLKQLSTETIVDATELRKKLAEVRKRGYAFAPGYIESVSTGIAVPVSDGAGVIAALSVVMPRGNEREPEVVARLKRAATDIGQAASAVRFSSH</sequence>
<dbReference type="PANTHER" id="PTHR30136:SF24">
    <property type="entry name" value="HTH-TYPE TRANSCRIPTIONAL REPRESSOR ALLR"/>
    <property type="match status" value="1"/>
</dbReference>
<dbReference type="GO" id="GO:0003700">
    <property type="term" value="F:DNA-binding transcription factor activity"/>
    <property type="evidence" value="ECO:0007669"/>
    <property type="project" value="TreeGrafter"/>
</dbReference>
<gene>
    <name evidence="2" type="ORF">UFOPK3516_00496</name>
</gene>
<dbReference type="Pfam" id="PF01614">
    <property type="entry name" value="IclR_C"/>
    <property type="match status" value="1"/>
</dbReference>
<evidence type="ECO:0000313" key="2">
    <source>
        <dbReference type="EMBL" id="CAB4892600.1"/>
    </source>
</evidence>
<dbReference type="EMBL" id="CAFBMB010000024">
    <property type="protein sequence ID" value="CAB4892600.1"/>
    <property type="molecule type" value="Genomic_DNA"/>
</dbReference>
<organism evidence="2">
    <name type="scientific">freshwater metagenome</name>
    <dbReference type="NCBI Taxonomy" id="449393"/>
    <lineage>
        <taxon>unclassified sequences</taxon>
        <taxon>metagenomes</taxon>
        <taxon>ecological metagenomes</taxon>
    </lineage>
</organism>
<reference evidence="2" key="1">
    <citation type="submission" date="2020-05" db="EMBL/GenBank/DDBJ databases">
        <authorList>
            <person name="Chiriac C."/>
            <person name="Salcher M."/>
            <person name="Ghai R."/>
            <person name="Kavagutti S V."/>
        </authorList>
    </citation>
    <scope>NUCLEOTIDE SEQUENCE</scope>
</reference>
<dbReference type="InterPro" id="IPR014757">
    <property type="entry name" value="Tscrpt_reg_IclR_C"/>
</dbReference>